<reference evidence="1" key="1">
    <citation type="submission" date="2019-11" db="EMBL/GenBank/DDBJ databases">
        <authorList>
            <person name="Feng L."/>
        </authorList>
    </citation>
    <scope>NUCLEOTIDE SEQUENCE</scope>
    <source>
        <strain evidence="1">AundefinedLFYP135</strain>
    </source>
</reference>
<evidence type="ECO:0000313" key="1">
    <source>
        <dbReference type="EMBL" id="VYT04714.1"/>
    </source>
</evidence>
<accession>A0A6N2TG02</accession>
<proteinExistence type="predicted"/>
<organism evidence="1">
    <name type="scientific">uncultured Anaerotruncus sp</name>
    <dbReference type="NCBI Taxonomy" id="905011"/>
    <lineage>
        <taxon>Bacteria</taxon>
        <taxon>Bacillati</taxon>
        <taxon>Bacillota</taxon>
        <taxon>Clostridia</taxon>
        <taxon>Eubacteriales</taxon>
        <taxon>Oscillospiraceae</taxon>
        <taxon>Anaerotruncus</taxon>
        <taxon>environmental samples</taxon>
    </lineage>
</organism>
<protein>
    <submittedName>
        <fullName evidence="1">Uncharacterized protein</fullName>
    </submittedName>
</protein>
<dbReference type="EMBL" id="CACRSL010000003">
    <property type="protein sequence ID" value="VYT04714.1"/>
    <property type="molecule type" value="Genomic_DNA"/>
</dbReference>
<sequence length="96" mass="11020">MQPSPFDLHDRMVQELYEKKSLPALAYLIEAGRELEFTYRGREYFLSRDTQVAYVSLCQGERETGYGSIPLLLEQASLDGVPFRDAWPEVVLGTLF</sequence>
<name>A0A6N2TG02_9FIRM</name>
<dbReference type="AlphaFoldDB" id="A0A6N2TG02"/>
<gene>
    <name evidence="1" type="ORF">AULFYP135_01425</name>
</gene>